<protein>
    <submittedName>
        <fullName evidence="2">Uncharacterized protein</fullName>
    </submittedName>
</protein>
<comment type="caution">
    <text evidence="2">The sequence shown here is derived from an EMBL/GenBank/DDBJ whole genome shotgun (WGS) entry which is preliminary data.</text>
</comment>
<dbReference type="AlphaFoldDB" id="A0A8T0PKS1"/>
<keyword evidence="1" id="KW-0472">Membrane</keyword>
<feature type="transmembrane region" description="Helical" evidence="1">
    <location>
        <begin position="6"/>
        <end position="28"/>
    </location>
</feature>
<name>A0A8T0PKS1_PANVG</name>
<sequence length="81" mass="9035">MVARMITVLILPWINLLIGYSCCSLVLISQLWGHRGRAASSYVIAAHGHGRHGEFRSLGACCFDRKYCTGFKLTFDAVFNI</sequence>
<evidence type="ECO:0000256" key="1">
    <source>
        <dbReference type="SAM" id="Phobius"/>
    </source>
</evidence>
<reference evidence="2" key="1">
    <citation type="submission" date="2020-05" db="EMBL/GenBank/DDBJ databases">
        <title>WGS assembly of Panicum virgatum.</title>
        <authorList>
            <person name="Lovell J.T."/>
            <person name="Jenkins J."/>
            <person name="Shu S."/>
            <person name="Juenger T.E."/>
            <person name="Schmutz J."/>
        </authorList>
    </citation>
    <scope>NUCLEOTIDE SEQUENCE</scope>
    <source>
        <strain evidence="2">AP13</strain>
    </source>
</reference>
<dbReference type="EMBL" id="CM029051">
    <property type="protein sequence ID" value="KAG2561209.1"/>
    <property type="molecule type" value="Genomic_DNA"/>
</dbReference>
<keyword evidence="1" id="KW-1133">Transmembrane helix</keyword>
<keyword evidence="1" id="KW-0812">Transmembrane</keyword>
<dbReference type="Proteomes" id="UP000823388">
    <property type="component" value="Chromosome 8K"/>
</dbReference>
<evidence type="ECO:0000313" key="3">
    <source>
        <dbReference type="Proteomes" id="UP000823388"/>
    </source>
</evidence>
<proteinExistence type="predicted"/>
<evidence type="ECO:0000313" key="2">
    <source>
        <dbReference type="EMBL" id="KAG2561209.1"/>
    </source>
</evidence>
<organism evidence="2 3">
    <name type="scientific">Panicum virgatum</name>
    <name type="common">Blackwell switchgrass</name>
    <dbReference type="NCBI Taxonomy" id="38727"/>
    <lineage>
        <taxon>Eukaryota</taxon>
        <taxon>Viridiplantae</taxon>
        <taxon>Streptophyta</taxon>
        <taxon>Embryophyta</taxon>
        <taxon>Tracheophyta</taxon>
        <taxon>Spermatophyta</taxon>
        <taxon>Magnoliopsida</taxon>
        <taxon>Liliopsida</taxon>
        <taxon>Poales</taxon>
        <taxon>Poaceae</taxon>
        <taxon>PACMAD clade</taxon>
        <taxon>Panicoideae</taxon>
        <taxon>Panicodae</taxon>
        <taxon>Paniceae</taxon>
        <taxon>Panicinae</taxon>
        <taxon>Panicum</taxon>
        <taxon>Panicum sect. Hiantes</taxon>
    </lineage>
</organism>
<accession>A0A8T0PKS1</accession>
<gene>
    <name evidence="2" type="ORF">PVAP13_8KG148700</name>
</gene>
<dbReference type="PROSITE" id="PS51257">
    <property type="entry name" value="PROKAR_LIPOPROTEIN"/>
    <property type="match status" value="1"/>
</dbReference>
<keyword evidence="3" id="KW-1185">Reference proteome</keyword>